<dbReference type="InterPro" id="IPR050300">
    <property type="entry name" value="GDXG_lipolytic_enzyme"/>
</dbReference>
<dbReference type="GO" id="GO:0016787">
    <property type="term" value="F:hydrolase activity"/>
    <property type="evidence" value="ECO:0007669"/>
    <property type="project" value="UniProtKB-KW"/>
</dbReference>
<dbReference type="PANTHER" id="PTHR48081">
    <property type="entry name" value="AB HYDROLASE SUPERFAMILY PROTEIN C4A8.06C"/>
    <property type="match status" value="1"/>
</dbReference>
<evidence type="ECO:0000313" key="4">
    <source>
        <dbReference type="Proteomes" id="UP000298138"/>
    </source>
</evidence>
<evidence type="ECO:0000256" key="1">
    <source>
        <dbReference type="ARBA" id="ARBA00022801"/>
    </source>
</evidence>
<dbReference type="Pfam" id="PF07859">
    <property type="entry name" value="Abhydrolase_3"/>
    <property type="match status" value="1"/>
</dbReference>
<dbReference type="STRING" id="341454.A0A4S2MV48"/>
<dbReference type="InterPro" id="IPR029058">
    <property type="entry name" value="AB_hydrolase_fold"/>
</dbReference>
<dbReference type="OrthoDB" id="408631at2759"/>
<name>A0A4S2MV48_9PEZI</name>
<evidence type="ECO:0000313" key="3">
    <source>
        <dbReference type="EMBL" id="TGZ80489.1"/>
    </source>
</evidence>
<accession>A0A4S2MV48</accession>
<reference evidence="3 4" key="1">
    <citation type="submission" date="2019-04" db="EMBL/GenBank/DDBJ databases">
        <title>Comparative genomics and transcriptomics to analyze fruiting body development in filamentous ascomycetes.</title>
        <authorList>
            <consortium name="DOE Joint Genome Institute"/>
            <person name="Lutkenhaus R."/>
            <person name="Traeger S."/>
            <person name="Breuer J."/>
            <person name="Kuo A."/>
            <person name="Lipzen A."/>
            <person name="Pangilinan J."/>
            <person name="Dilworth D."/>
            <person name="Sandor L."/>
            <person name="Poggeler S."/>
            <person name="Barry K."/>
            <person name="Grigoriev I.V."/>
            <person name="Nowrousian M."/>
        </authorList>
    </citation>
    <scope>NUCLEOTIDE SEQUENCE [LARGE SCALE GENOMIC DNA]</scope>
    <source>
        <strain evidence="3 4">CBS 389.68</strain>
    </source>
</reference>
<proteinExistence type="predicted"/>
<evidence type="ECO:0000259" key="2">
    <source>
        <dbReference type="Pfam" id="PF07859"/>
    </source>
</evidence>
<dbReference type="InterPro" id="IPR013094">
    <property type="entry name" value="AB_hydrolase_3"/>
</dbReference>
<gene>
    <name evidence="3" type="ORF">EX30DRAFT_341418</name>
</gene>
<organism evidence="3 4">
    <name type="scientific">Ascodesmis nigricans</name>
    <dbReference type="NCBI Taxonomy" id="341454"/>
    <lineage>
        <taxon>Eukaryota</taxon>
        <taxon>Fungi</taxon>
        <taxon>Dikarya</taxon>
        <taxon>Ascomycota</taxon>
        <taxon>Pezizomycotina</taxon>
        <taxon>Pezizomycetes</taxon>
        <taxon>Pezizales</taxon>
        <taxon>Ascodesmidaceae</taxon>
        <taxon>Ascodesmis</taxon>
    </lineage>
</organism>
<sequence length="346" mass="38393">MSKTYETREEVEKLSEKDPQLYGLLTRAQFTALNMADFVANQPPIPTLLDTANEYNFTIPMRDGHLSTARVFLPSTPATNTPLIVLLFGGGWVAGNYLQALAEARTFRDVFNVAAITISYRLAPEHTFPVAHHDAWDNVHWLSQHAGEKFGIDLNAGFIIGGTSAGGNLTANVVQKAVHEGLTPKITGALLLQPWVLEPEIVPEKYKELFIARVQNADQITFSEECAQYVRDKYQFDVKSPEFSPFNTQNPHKGFPKTFIEVCGADLLRDDGLVYEKVLRENGVETKLSVIPGVPHVHQTFSAFGEQLDCVDKTRIAEAEGVAWLLGKEAPDSKELLKKWVANATP</sequence>
<keyword evidence="1 3" id="KW-0378">Hydrolase</keyword>
<protein>
    <submittedName>
        <fullName evidence="3">Alpha/beta-hydrolase</fullName>
    </submittedName>
</protein>
<feature type="domain" description="Alpha/beta hydrolase fold-3" evidence="2">
    <location>
        <begin position="85"/>
        <end position="298"/>
    </location>
</feature>
<dbReference type="Gene3D" id="3.40.50.1820">
    <property type="entry name" value="alpha/beta hydrolase"/>
    <property type="match status" value="1"/>
</dbReference>
<dbReference type="PANTHER" id="PTHR48081:SF8">
    <property type="entry name" value="ALPHA_BETA HYDROLASE FOLD-3 DOMAIN-CONTAINING PROTEIN-RELATED"/>
    <property type="match status" value="1"/>
</dbReference>
<dbReference type="SUPFAM" id="SSF53474">
    <property type="entry name" value="alpha/beta-Hydrolases"/>
    <property type="match status" value="1"/>
</dbReference>
<dbReference type="AlphaFoldDB" id="A0A4S2MV48"/>
<keyword evidence="4" id="KW-1185">Reference proteome</keyword>
<dbReference type="InParanoid" id="A0A4S2MV48"/>
<dbReference type="Proteomes" id="UP000298138">
    <property type="component" value="Unassembled WGS sequence"/>
</dbReference>
<dbReference type="EMBL" id="ML220124">
    <property type="protein sequence ID" value="TGZ80489.1"/>
    <property type="molecule type" value="Genomic_DNA"/>
</dbReference>